<protein>
    <submittedName>
        <fullName evidence="1">Uncharacterized protein</fullName>
    </submittedName>
</protein>
<gene>
    <name evidence="1" type="ORF">NOCA2480066</name>
</gene>
<reference evidence="1" key="1">
    <citation type="submission" date="2015-08" db="EMBL/GenBank/DDBJ databases">
        <authorList>
            <person name="Babu N.S."/>
            <person name="Beckwith C.J."/>
            <person name="Beseler K.G."/>
            <person name="Brison A."/>
            <person name="Carone J.V."/>
            <person name="Caskin T.P."/>
            <person name="Diamond M."/>
            <person name="Durham M.E."/>
            <person name="Foxe J.M."/>
            <person name="Go M."/>
            <person name="Henderson B.A."/>
            <person name="Jones I.B."/>
            <person name="McGettigan J.A."/>
            <person name="Micheletti S.J."/>
            <person name="Nasrallah M.E."/>
            <person name="Ortiz D."/>
            <person name="Piller C.R."/>
            <person name="Privatt S.R."/>
            <person name="Schneider S.L."/>
            <person name="Sharp S."/>
            <person name="Smith T.C."/>
            <person name="Stanton J.D."/>
            <person name="Ullery H.E."/>
            <person name="Wilson R.J."/>
            <person name="Serrano M.G."/>
            <person name="Buck G."/>
            <person name="Lee V."/>
            <person name="Wang Y."/>
            <person name="Carvalho R."/>
            <person name="Voegtly L."/>
            <person name="Shi R."/>
            <person name="Duckworth R."/>
            <person name="Johnson A."/>
            <person name="Loviza R."/>
            <person name="Walstead R."/>
            <person name="Shah Z."/>
            <person name="Kiflezghi M."/>
            <person name="Wade K."/>
            <person name="Ball S.L."/>
            <person name="Bradley K.W."/>
            <person name="Asai D.J."/>
            <person name="Bowman C.A."/>
            <person name="Russell D.A."/>
            <person name="Pope W.H."/>
            <person name="Jacobs-Sera D."/>
            <person name="Hendrix R.W."/>
            <person name="Hatfull G.F."/>
        </authorList>
    </citation>
    <scope>NUCLEOTIDE SEQUENCE</scope>
</reference>
<accession>A0A2P2CAW0</accession>
<name>A0A2P2CAW0_9ZZZZ</name>
<proteinExistence type="predicted"/>
<organism evidence="1">
    <name type="scientific">metagenome</name>
    <dbReference type="NCBI Taxonomy" id="256318"/>
    <lineage>
        <taxon>unclassified sequences</taxon>
        <taxon>metagenomes</taxon>
    </lineage>
</organism>
<dbReference type="AlphaFoldDB" id="A0A2P2CAW0"/>
<sequence length="236" mass="25797">MSRWRRRVMDSVGVTEYPPGPHLSRLGQQKAFVTRPGNDNIGEILTSMDVEFEPFQGSFDCSLLFVNCGTPDHIDPRALAEFVDSGGCVYASDHADTLIAQAFPGVFDFGGHSGSRGQVAADVVDPELKDVLGSRIEIEFDMGAWAVLRGGKAEALLTSGEGSQQAGLPIMAYAEYGEGSIFYTCFHNKAQTSDREKQLLQLLVVKQFSTTSHQSFEQASRSLGLALDEIRSDLRR</sequence>
<dbReference type="EMBL" id="CZKA01000043">
    <property type="protein sequence ID" value="CUR58032.1"/>
    <property type="molecule type" value="Genomic_DNA"/>
</dbReference>
<evidence type="ECO:0000313" key="1">
    <source>
        <dbReference type="EMBL" id="CUR58032.1"/>
    </source>
</evidence>